<reference evidence="1 2" key="1">
    <citation type="submission" date="2016-10" db="EMBL/GenBank/DDBJ databases">
        <authorList>
            <person name="Varghese N."/>
        </authorList>
    </citation>
    <scope>NUCLEOTIDE SEQUENCE [LARGE SCALE GENOMIC DNA]</scope>
</reference>
<organism evidence="1 2">
    <name type="scientific">Zymoseptoria tritici ST99CH_1A5</name>
    <dbReference type="NCBI Taxonomy" id="1276529"/>
    <lineage>
        <taxon>Eukaryota</taxon>
        <taxon>Fungi</taxon>
        <taxon>Dikarya</taxon>
        <taxon>Ascomycota</taxon>
        <taxon>Pezizomycotina</taxon>
        <taxon>Dothideomycetes</taxon>
        <taxon>Dothideomycetidae</taxon>
        <taxon>Mycosphaerellales</taxon>
        <taxon>Mycosphaerellaceae</taxon>
        <taxon>Zymoseptoria</taxon>
    </lineage>
</organism>
<evidence type="ECO:0000313" key="2">
    <source>
        <dbReference type="Proteomes" id="UP000215453"/>
    </source>
</evidence>
<proteinExistence type="predicted"/>
<accession>A0A1Y6L2D1</accession>
<sequence>MSKQAKKDRRIANAAREAWQACRKTKILPPLSRLKTYNKPYENGQTWRPSHDEEATNATVAWMNGEWDKKRIEAWNLWIEVYFPTLCEASQTGTMEALFHSQDGYQSVMEQVVQCIDEAIFGGRLAPYCKVELLDEAGTLGATKRIGPAEIVISLNLGLVKNVFQIYETILHELCHVHEFILGCCEGQLCRVCVSDFTFAFEKWVHHSNHFLELSWHVQEFASRLHHRELDLGRALSYTRDCDKHRIIPEHPNVEYYFTRPMEFKHVNLYRVEYQIAEGMETEAWEKDILPVNLLEGEPLDPRLQQISARDLAKAIMPIKRPQKSSEVVKGDK</sequence>
<dbReference type="AlphaFoldDB" id="A0A1Y6L2D1"/>
<evidence type="ECO:0008006" key="3">
    <source>
        <dbReference type="Google" id="ProtNLM"/>
    </source>
</evidence>
<evidence type="ECO:0000313" key="1">
    <source>
        <dbReference type="EMBL" id="SMY18612.1"/>
    </source>
</evidence>
<dbReference type="EMBL" id="LT882676">
    <property type="protein sequence ID" value="SMY18612.1"/>
    <property type="molecule type" value="Genomic_DNA"/>
</dbReference>
<dbReference type="Proteomes" id="UP000215453">
    <property type="component" value="Chromosome 1"/>
</dbReference>
<gene>
    <name evidence="1" type="ORF">ZT1A5_G47</name>
</gene>
<protein>
    <recommendedName>
        <fullName evidence="3">SprT-like domain-containing protein</fullName>
    </recommendedName>
</protein>
<name>A0A1Y6L2D1_ZYMTR</name>